<name>A0AAV7QA71_PLEWA</name>
<dbReference type="EMBL" id="JANPWB010000010">
    <property type="protein sequence ID" value="KAJ1137311.1"/>
    <property type="molecule type" value="Genomic_DNA"/>
</dbReference>
<dbReference type="AlphaFoldDB" id="A0AAV7QA71"/>
<feature type="compositionally biased region" description="Basic and acidic residues" evidence="1">
    <location>
        <begin position="50"/>
        <end position="63"/>
    </location>
</feature>
<evidence type="ECO:0000313" key="2">
    <source>
        <dbReference type="EMBL" id="KAJ1137311.1"/>
    </source>
</evidence>
<feature type="compositionally biased region" description="Basic and acidic residues" evidence="1">
    <location>
        <begin position="73"/>
        <end position="84"/>
    </location>
</feature>
<accession>A0AAV7QA71</accession>
<protein>
    <submittedName>
        <fullName evidence="2">Uncharacterized protein</fullName>
    </submittedName>
</protein>
<feature type="compositionally biased region" description="Basic and acidic residues" evidence="1">
    <location>
        <begin position="99"/>
        <end position="114"/>
    </location>
</feature>
<feature type="region of interest" description="Disordered" evidence="1">
    <location>
        <begin position="1"/>
        <end position="114"/>
    </location>
</feature>
<evidence type="ECO:0000256" key="1">
    <source>
        <dbReference type="SAM" id="MobiDB-lite"/>
    </source>
</evidence>
<evidence type="ECO:0000313" key="3">
    <source>
        <dbReference type="Proteomes" id="UP001066276"/>
    </source>
</evidence>
<keyword evidence="3" id="KW-1185">Reference proteome</keyword>
<dbReference type="Proteomes" id="UP001066276">
    <property type="component" value="Chromosome 6"/>
</dbReference>
<sequence>MTRCGRSENDDSPCSQGNGDAGHTLGNPEKTEREERLGVAGEEGEQNANNDERQETEDERKTQSNEAPSKITGEQRERKNGDKRALRHVPGGTWLTKGPDGREAFREGRIDHWI</sequence>
<organism evidence="2 3">
    <name type="scientific">Pleurodeles waltl</name>
    <name type="common">Iberian ribbed newt</name>
    <dbReference type="NCBI Taxonomy" id="8319"/>
    <lineage>
        <taxon>Eukaryota</taxon>
        <taxon>Metazoa</taxon>
        <taxon>Chordata</taxon>
        <taxon>Craniata</taxon>
        <taxon>Vertebrata</taxon>
        <taxon>Euteleostomi</taxon>
        <taxon>Amphibia</taxon>
        <taxon>Batrachia</taxon>
        <taxon>Caudata</taxon>
        <taxon>Salamandroidea</taxon>
        <taxon>Salamandridae</taxon>
        <taxon>Pleurodelinae</taxon>
        <taxon>Pleurodeles</taxon>
    </lineage>
</organism>
<comment type="caution">
    <text evidence="2">The sequence shown here is derived from an EMBL/GenBank/DDBJ whole genome shotgun (WGS) entry which is preliminary data.</text>
</comment>
<proteinExistence type="predicted"/>
<reference evidence="2" key="1">
    <citation type="journal article" date="2022" name="bioRxiv">
        <title>Sequencing and chromosome-scale assembly of the giantPleurodeles waltlgenome.</title>
        <authorList>
            <person name="Brown T."/>
            <person name="Elewa A."/>
            <person name="Iarovenko S."/>
            <person name="Subramanian E."/>
            <person name="Araus A.J."/>
            <person name="Petzold A."/>
            <person name="Susuki M."/>
            <person name="Suzuki K.-i.T."/>
            <person name="Hayashi T."/>
            <person name="Toyoda A."/>
            <person name="Oliveira C."/>
            <person name="Osipova E."/>
            <person name="Leigh N.D."/>
            <person name="Simon A."/>
            <person name="Yun M.H."/>
        </authorList>
    </citation>
    <scope>NUCLEOTIDE SEQUENCE</scope>
    <source>
        <strain evidence="2">20211129_DDA</strain>
        <tissue evidence="2">Liver</tissue>
    </source>
</reference>
<gene>
    <name evidence="2" type="ORF">NDU88_003723</name>
</gene>